<dbReference type="Gene3D" id="3.40.630.30">
    <property type="match status" value="1"/>
</dbReference>
<dbReference type="GeneID" id="17251934"/>
<keyword evidence="3" id="KW-1185">Reference proteome</keyword>
<sequence length="205" mass="23291">MPGEDAHSSGRSIPALRPASFKTRRLFVRSLCADDLEEFSRNRARPEVAQYQSWGVEYTLQDAQRLLDAQLLTAYGQCGSWHQLAIVRCEDGQLLGDLAVHFCDFEDDSQAEVGFTLMAEHRRQGYGQEALAGLLRHLFLDRGMRRVTATTDERNERAVTLLRAVGMRQEALLRESSFWKGELCSEYLFAMLASEFRLAARDDVI</sequence>
<dbReference type="OMA" id="SVGWNFN"/>
<dbReference type="RefSeq" id="XP_005758191.1">
    <property type="nucleotide sequence ID" value="XM_005758134.1"/>
</dbReference>
<evidence type="ECO:0000259" key="1">
    <source>
        <dbReference type="PROSITE" id="PS51186"/>
    </source>
</evidence>
<reference evidence="3" key="1">
    <citation type="journal article" date="2013" name="Nature">
        <title>Pan genome of the phytoplankton Emiliania underpins its global distribution.</title>
        <authorList>
            <person name="Read B.A."/>
            <person name="Kegel J."/>
            <person name="Klute M.J."/>
            <person name="Kuo A."/>
            <person name="Lefebvre S.C."/>
            <person name="Maumus F."/>
            <person name="Mayer C."/>
            <person name="Miller J."/>
            <person name="Monier A."/>
            <person name="Salamov A."/>
            <person name="Young J."/>
            <person name="Aguilar M."/>
            <person name="Claverie J.M."/>
            <person name="Frickenhaus S."/>
            <person name="Gonzalez K."/>
            <person name="Herman E.K."/>
            <person name="Lin Y.C."/>
            <person name="Napier J."/>
            <person name="Ogata H."/>
            <person name="Sarno A.F."/>
            <person name="Shmutz J."/>
            <person name="Schroeder D."/>
            <person name="de Vargas C."/>
            <person name="Verret F."/>
            <person name="von Dassow P."/>
            <person name="Valentin K."/>
            <person name="Van de Peer Y."/>
            <person name="Wheeler G."/>
            <person name="Dacks J.B."/>
            <person name="Delwiche C.F."/>
            <person name="Dyhrman S.T."/>
            <person name="Glockner G."/>
            <person name="John U."/>
            <person name="Richards T."/>
            <person name="Worden A.Z."/>
            <person name="Zhang X."/>
            <person name="Grigoriev I.V."/>
            <person name="Allen A.E."/>
            <person name="Bidle K."/>
            <person name="Borodovsky M."/>
            <person name="Bowler C."/>
            <person name="Brownlee C."/>
            <person name="Cock J.M."/>
            <person name="Elias M."/>
            <person name="Gladyshev V.N."/>
            <person name="Groth M."/>
            <person name="Guda C."/>
            <person name="Hadaegh A."/>
            <person name="Iglesias-Rodriguez M.D."/>
            <person name="Jenkins J."/>
            <person name="Jones B.M."/>
            <person name="Lawson T."/>
            <person name="Leese F."/>
            <person name="Lindquist E."/>
            <person name="Lobanov A."/>
            <person name="Lomsadze A."/>
            <person name="Malik S.B."/>
            <person name="Marsh M.E."/>
            <person name="Mackinder L."/>
            <person name="Mock T."/>
            <person name="Mueller-Roeber B."/>
            <person name="Pagarete A."/>
            <person name="Parker M."/>
            <person name="Probert I."/>
            <person name="Quesneville H."/>
            <person name="Raines C."/>
            <person name="Rensing S.A."/>
            <person name="Riano-Pachon D.M."/>
            <person name="Richier S."/>
            <person name="Rokitta S."/>
            <person name="Shiraiwa Y."/>
            <person name="Soanes D.M."/>
            <person name="van der Giezen M."/>
            <person name="Wahlund T.M."/>
            <person name="Williams B."/>
            <person name="Wilson W."/>
            <person name="Wolfe G."/>
            <person name="Wurch L.L."/>
        </authorList>
    </citation>
    <scope>NUCLEOTIDE SEQUENCE</scope>
</reference>
<dbReference type="GO" id="GO:0008999">
    <property type="term" value="F:protein-N-terminal-alanine acetyltransferase activity"/>
    <property type="evidence" value="ECO:0007669"/>
    <property type="project" value="TreeGrafter"/>
</dbReference>
<accession>A0A0D3I3C7</accession>
<dbReference type="PaxDb" id="2903-EOD05762"/>
<dbReference type="AlphaFoldDB" id="A0A0D3I3C7"/>
<name>A0A0D3I3C7_EMIH1</name>
<dbReference type="Pfam" id="PF13302">
    <property type="entry name" value="Acetyltransf_3"/>
    <property type="match status" value="1"/>
</dbReference>
<protein>
    <recommendedName>
        <fullName evidence="1">N-acetyltransferase domain-containing protein</fullName>
    </recommendedName>
</protein>
<reference evidence="2" key="2">
    <citation type="submission" date="2024-10" db="UniProtKB">
        <authorList>
            <consortium name="EnsemblProtists"/>
        </authorList>
    </citation>
    <scope>IDENTIFICATION</scope>
</reference>
<dbReference type="HOGENOM" id="CLU_013985_3_6_1"/>
<evidence type="ECO:0000313" key="2">
    <source>
        <dbReference type="EnsemblProtists" id="EOD05762"/>
    </source>
</evidence>
<feature type="domain" description="N-acetyltransferase" evidence="1">
    <location>
        <begin position="26"/>
        <end position="194"/>
    </location>
</feature>
<dbReference type="InterPro" id="IPR000182">
    <property type="entry name" value="GNAT_dom"/>
</dbReference>
<dbReference type="InterPro" id="IPR016181">
    <property type="entry name" value="Acyl_CoA_acyltransferase"/>
</dbReference>
<dbReference type="SUPFAM" id="SSF55729">
    <property type="entry name" value="Acyl-CoA N-acyltransferases (Nat)"/>
    <property type="match status" value="1"/>
</dbReference>
<evidence type="ECO:0000313" key="3">
    <source>
        <dbReference type="Proteomes" id="UP000013827"/>
    </source>
</evidence>
<dbReference type="PROSITE" id="PS51186">
    <property type="entry name" value="GNAT"/>
    <property type="match status" value="1"/>
</dbReference>
<dbReference type="EnsemblProtists" id="EOD05762">
    <property type="protein sequence ID" value="EOD05762"/>
    <property type="gene ID" value="EMIHUDRAFT_68885"/>
</dbReference>
<dbReference type="KEGG" id="ehx:EMIHUDRAFT_68885"/>
<dbReference type="PANTHER" id="PTHR43441:SF11">
    <property type="entry name" value="RIBOSOMAL-PROTEIN-SERINE ACETYLTRANSFERASE"/>
    <property type="match status" value="1"/>
</dbReference>
<dbReference type="GO" id="GO:0005737">
    <property type="term" value="C:cytoplasm"/>
    <property type="evidence" value="ECO:0007669"/>
    <property type="project" value="TreeGrafter"/>
</dbReference>
<dbReference type="PANTHER" id="PTHR43441">
    <property type="entry name" value="RIBOSOMAL-PROTEIN-SERINE ACETYLTRANSFERASE"/>
    <property type="match status" value="1"/>
</dbReference>
<organism evidence="2 3">
    <name type="scientific">Emiliania huxleyi (strain CCMP1516)</name>
    <dbReference type="NCBI Taxonomy" id="280463"/>
    <lineage>
        <taxon>Eukaryota</taxon>
        <taxon>Haptista</taxon>
        <taxon>Haptophyta</taxon>
        <taxon>Prymnesiophyceae</taxon>
        <taxon>Isochrysidales</taxon>
        <taxon>Noelaerhabdaceae</taxon>
        <taxon>Emiliania</taxon>
    </lineage>
</organism>
<proteinExistence type="predicted"/>
<dbReference type="GO" id="GO:1990189">
    <property type="term" value="F:protein N-terminal-serine acetyltransferase activity"/>
    <property type="evidence" value="ECO:0007669"/>
    <property type="project" value="TreeGrafter"/>
</dbReference>
<dbReference type="Proteomes" id="UP000013827">
    <property type="component" value="Unassembled WGS sequence"/>
</dbReference>
<dbReference type="InterPro" id="IPR051908">
    <property type="entry name" value="Ribosomal_N-acetyltransferase"/>
</dbReference>